<comment type="caution">
    <text evidence="1">The sequence shown here is derived from an EMBL/GenBank/DDBJ whole genome shotgun (WGS) entry which is preliminary data.</text>
</comment>
<dbReference type="STRING" id="765913.ThidrDRAFT_4363"/>
<sequence length="173" mass="19025">MRTSKTFTRLTRTTDPGVVPMPTPLSPLILLTGRFLTHPLVTQRAIEVGVVLVQWAVMRALSASSRRSPDMTPPPSSVPSSAYGPLFPLGRLMGTPRALGILADQDITPESLLQRHAQGDWGDLDPADQEANRTALQTGKRVFSSYRIRDGSKVWIITEADRSLTTVLMPDEY</sequence>
<dbReference type="EMBL" id="AFWT01000057">
    <property type="protein sequence ID" value="EGV27825.1"/>
    <property type="molecule type" value="Genomic_DNA"/>
</dbReference>
<dbReference type="Proteomes" id="UP000004200">
    <property type="component" value="Unassembled WGS sequence"/>
</dbReference>
<evidence type="ECO:0000313" key="2">
    <source>
        <dbReference type="Proteomes" id="UP000004200"/>
    </source>
</evidence>
<protein>
    <recommendedName>
        <fullName evidence="3">Plasmid related protein</fullName>
    </recommendedName>
</protein>
<proteinExistence type="predicted"/>
<evidence type="ECO:0008006" key="3">
    <source>
        <dbReference type="Google" id="ProtNLM"/>
    </source>
</evidence>
<evidence type="ECO:0000313" key="1">
    <source>
        <dbReference type="EMBL" id="EGV27825.1"/>
    </source>
</evidence>
<name>G2E7V0_9GAMM</name>
<reference evidence="1 2" key="1">
    <citation type="submission" date="2011-06" db="EMBL/GenBank/DDBJ databases">
        <title>The draft genome of Thiorhodococcus drewsii AZ1.</title>
        <authorList>
            <consortium name="US DOE Joint Genome Institute (JGI-PGF)"/>
            <person name="Lucas S."/>
            <person name="Han J."/>
            <person name="Lapidus A."/>
            <person name="Cheng J.-F."/>
            <person name="Goodwin L."/>
            <person name="Pitluck S."/>
            <person name="Peters L."/>
            <person name="Land M.L."/>
            <person name="Hauser L."/>
            <person name="Vogl K."/>
            <person name="Liu Z."/>
            <person name="Imhoff J."/>
            <person name="Thiel V."/>
            <person name="Frigaard N.-U."/>
            <person name="Bryant D.A."/>
            <person name="Woyke T.J."/>
        </authorList>
    </citation>
    <scope>NUCLEOTIDE SEQUENCE [LARGE SCALE GENOMIC DNA]</scope>
    <source>
        <strain evidence="1 2">AZ1</strain>
    </source>
</reference>
<dbReference type="eggNOG" id="ENOG5032YPG">
    <property type="taxonomic scope" value="Bacteria"/>
</dbReference>
<keyword evidence="2" id="KW-1185">Reference proteome</keyword>
<organism evidence="1 2">
    <name type="scientific">Thiorhodococcus drewsii AZ1</name>
    <dbReference type="NCBI Taxonomy" id="765913"/>
    <lineage>
        <taxon>Bacteria</taxon>
        <taxon>Pseudomonadati</taxon>
        <taxon>Pseudomonadota</taxon>
        <taxon>Gammaproteobacteria</taxon>
        <taxon>Chromatiales</taxon>
        <taxon>Chromatiaceae</taxon>
        <taxon>Thiorhodococcus</taxon>
    </lineage>
</organism>
<accession>G2E7V0</accession>
<gene>
    <name evidence="1" type="ORF">ThidrDRAFT_4363</name>
</gene>
<dbReference type="AlphaFoldDB" id="G2E7V0"/>